<keyword evidence="5" id="KW-1003">Cell membrane</keyword>
<evidence type="ECO:0000313" key="6">
    <source>
        <dbReference type="EMBL" id="SFI98070.1"/>
    </source>
</evidence>
<keyword evidence="7" id="KW-1185">Reference proteome</keyword>
<dbReference type="PANTHER" id="PTHR43483:SF3">
    <property type="entry name" value="MEMBRANE TRANSPORTER PROTEIN HI_0806-RELATED"/>
    <property type="match status" value="1"/>
</dbReference>
<evidence type="ECO:0000256" key="2">
    <source>
        <dbReference type="ARBA" id="ARBA00022692"/>
    </source>
</evidence>
<evidence type="ECO:0000313" key="7">
    <source>
        <dbReference type="Proteomes" id="UP000199377"/>
    </source>
</evidence>
<comment type="subcellular location">
    <subcellularLocation>
        <location evidence="5">Cell membrane</location>
        <topology evidence="5">Multi-pass membrane protein</topology>
    </subcellularLocation>
    <subcellularLocation>
        <location evidence="1">Membrane</location>
        <topology evidence="1">Multi-pass membrane protein</topology>
    </subcellularLocation>
</comment>
<keyword evidence="4 5" id="KW-0472">Membrane</keyword>
<dbReference type="EMBL" id="FOQH01000011">
    <property type="protein sequence ID" value="SFI98070.1"/>
    <property type="molecule type" value="Genomic_DNA"/>
</dbReference>
<feature type="transmembrane region" description="Helical" evidence="5">
    <location>
        <begin position="257"/>
        <end position="274"/>
    </location>
</feature>
<dbReference type="RefSeq" id="WP_092864225.1">
    <property type="nucleotide sequence ID" value="NZ_FOQH01000011.1"/>
</dbReference>
<feature type="transmembrane region" description="Helical" evidence="5">
    <location>
        <begin position="153"/>
        <end position="175"/>
    </location>
</feature>
<feature type="transmembrane region" description="Helical" evidence="5">
    <location>
        <begin position="89"/>
        <end position="108"/>
    </location>
</feature>
<feature type="transmembrane region" description="Helical" evidence="5">
    <location>
        <begin position="58"/>
        <end position="77"/>
    </location>
</feature>
<dbReference type="Pfam" id="PF01925">
    <property type="entry name" value="TauE"/>
    <property type="match status" value="1"/>
</dbReference>
<dbReference type="Proteomes" id="UP000199377">
    <property type="component" value="Unassembled WGS sequence"/>
</dbReference>
<dbReference type="OrthoDB" id="457670at2"/>
<evidence type="ECO:0000256" key="5">
    <source>
        <dbReference type="RuleBase" id="RU363041"/>
    </source>
</evidence>
<gene>
    <name evidence="6" type="ORF">SAMN05216258_111167</name>
</gene>
<dbReference type="AlphaFoldDB" id="A0A1I3MMQ5"/>
<comment type="similarity">
    <text evidence="5">Belongs to the 4-toluene sulfonate uptake permease (TSUP) (TC 2.A.102) family.</text>
</comment>
<feature type="transmembrane region" description="Helical" evidence="5">
    <location>
        <begin position="187"/>
        <end position="210"/>
    </location>
</feature>
<feature type="transmembrane region" description="Helical" evidence="5">
    <location>
        <begin position="222"/>
        <end position="245"/>
    </location>
</feature>
<protein>
    <recommendedName>
        <fullName evidence="5">Probable membrane transporter protein</fullName>
    </recommendedName>
</protein>
<dbReference type="GO" id="GO:0005886">
    <property type="term" value="C:plasma membrane"/>
    <property type="evidence" value="ECO:0007669"/>
    <property type="project" value="UniProtKB-SubCell"/>
</dbReference>
<proteinExistence type="inferred from homology"/>
<keyword evidence="2 5" id="KW-0812">Transmembrane</keyword>
<reference evidence="6 7" key="1">
    <citation type="submission" date="2016-10" db="EMBL/GenBank/DDBJ databases">
        <authorList>
            <person name="de Groot N.N."/>
        </authorList>
    </citation>
    <scope>NUCLEOTIDE SEQUENCE [LARGE SCALE GENOMIC DNA]</scope>
    <source>
        <strain evidence="6 7">CGMCC 1.11030</strain>
    </source>
</reference>
<evidence type="ECO:0000256" key="1">
    <source>
        <dbReference type="ARBA" id="ARBA00004141"/>
    </source>
</evidence>
<dbReference type="PANTHER" id="PTHR43483">
    <property type="entry name" value="MEMBRANE TRANSPORTER PROTEIN HI_0806-RELATED"/>
    <property type="match status" value="1"/>
</dbReference>
<keyword evidence="3 5" id="KW-1133">Transmembrane helix</keyword>
<accession>A0A1I3MMQ5</accession>
<organism evidence="6 7">
    <name type="scientific">Albimonas pacifica</name>
    <dbReference type="NCBI Taxonomy" id="1114924"/>
    <lineage>
        <taxon>Bacteria</taxon>
        <taxon>Pseudomonadati</taxon>
        <taxon>Pseudomonadota</taxon>
        <taxon>Alphaproteobacteria</taxon>
        <taxon>Rhodobacterales</taxon>
        <taxon>Paracoccaceae</taxon>
        <taxon>Albimonas</taxon>
    </lineage>
</organism>
<evidence type="ECO:0000256" key="3">
    <source>
        <dbReference type="ARBA" id="ARBA00022989"/>
    </source>
</evidence>
<name>A0A1I3MMQ5_9RHOB</name>
<sequence length="275" mass="27528">MIGLDAAGLALLAASLLATGVIAGVLAGLLGVGGGIVIVPVLSWLLSASALDPEVTQHLAVATSLATIIPTSISSARSHRKRGSVDMTLLRRWGPGIVVGALVGGVVARFASGDALRLVFGLVALAVAVNMAIPKTLTAADELPKSKAANGGLSGFVGLFSSLMGIGGGTLAVPIQSAFSVPIRTAVGTASAMGLLIAVPGTLAFIWAGWGVEGLPPLSLGYVSVPAALLIIPATWFCAPLGASIAHKVDQALLKRLFALFLAITAVRMLYAALG</sequence>
<dbReference type="InterPro" id="IPR002781">
    <property type="entry name" value="TM_pro_TauE-like"/>
</dbReference>
<evidence type="ECO:0000256" key="4">
    <source>
        <dbReference type="ARBA" id="ARBA00023136"/>
    </source>
</evidence>